<dbReference type="GO" id="GO:0051287">
    <property type="term" value="F:NAD binding"/>
    <property type="evidence" value="ECO:0007669"/>
    <property type="project" value="InterPro"/>
</dbReference>
<dbReference type="Pfam" id="PF03446">
    <property type="entry name" value="NAD_binding_2"/>
    <property type="match status" value="1"/>
</dbReference>
<evidence type="ECO:0000256" key="2">
    <source>
        <dbReference type="ARBA" id="ARBA00006013"/>
    </source>
</evidence>
<dbReference type="Gene3D" id="3.40.50.720">
    <property type="entry name" value="NAD(P)-binding Rossmann-like Domain"/>
    <property type="match status" value="1"/>
</dbReference>
<evidence type="ECO:0000256" key="5">
    <source>
        <dbReference type="ARBA" id="ARBA00023002"/>
    </source>
</evidence>
<keyword evidence="4 9" id="KW-0101">Branched-chain amino acid catabolism</keyword>
<accession>A0A2H8TEH6</accession>
<reference evidence="12" key="1">
    <citation type="submission" date="2017-10" db="EMBL/GenBank/DDBJ databases">
        <title>Transcriptome Assembly of Sugarcane Aphid Adults.</title>
        <authorList>
            <person name="Scully E.D."/>
            <person name="Palmer N.A."/>
            <person name="Geib S.M."/>
            <person name="Sarath G."/>
            <person name="Sattler S.E."/>
        </authorList>
    </citation>
    <scope>NUCLEOTIDE SEQUENCE</scope>
    <source>
        <tissue evidence="12">Whole body</tissue>
    </source>
</reference>
<name>A0A2H8TEH6_9HEMI</name>
<dbReference type="NCBIfam" id="TIGR01692">
    <property type="entry name" value="HIBADH"/>
    <property type="match status" value="1"/>
</dbReference>
<dbReference type="GO" id="GO:0008442">
    <property type="term" value="F:3-hydroxyisobutyrate dehydrogenase activity"/>
    <property type="evidence" value="ECO:0007669"/>
    <property type="project" value="UniProtKB-EC"/>
</dbReference>
<keyword evidence="5 9" id="KW-0560">Oxidoreductase</keyword>
<dbReference type="InterPro" id="IPR006115">
    <property type="entry name" value="6PGDH_NADP-bd"/>
</dbReference>
<evidence type="ECO:0000256" key="6">
    <source>
        <dbReference type="ARBA" id="ARBA00023027"/>
    </source>
</evidence>
<dbReference type="PROSITE" id="PS00895">
    <property type="entry name" value="3_HYDROXYISOBUT_DH"/>
    <property type="match status" value="1"/>
</dbReference>
<dbReference type="InterPro" id="IPR002204">
    <property type="entry name" value="3-OH-isobutyrate_DH-rel_CS"/>
</dbReference>
<dbReference type="InterPro" id="IPR036291">
    <property type="entry name" value="NAD(P)-bd_dom_sf"/>
</dbReference>
<organism evidence="12">
    <name type="scientific">Melanaphis sacchari</name>
    <dbReference type="NCBI Taxonomy" id="742174"/>
    <lineage>
        <taxon>Eukaryota</taxon>
        <taxon>Metazoa</taxon>
        <taxon>Ecdysozoa</taxon>
        <taxon>Arthropoda</taxon>
        <taxon>Hexapoda</taxon>
        <taxon>Insecta</taxon>
        <taxon>Pterygota</taxon>
        <taxon>Neoptera</taxon>
        <taxon>Paraneoptera</taxon>
        <taxon>Hemiptera</taxon>
        <taxon>Sternorrhyncha</taxon>
        <taxon>Aphidomorpha</taxon>
        <taxon>Aphidoidea</taxon>
        <taxon>Aphididae</taxon>
        <taxon>Aphidini</taxon>
        <taxon>Melanaphis</taxon>
    </lineage>
</organism>
<dbReference type="InterPro" id="IPR015815">
    <property type="entry name" value="HIBADH-related"/>
</dbReference>
<evidence type="ECO:0000256" key="8">
    <source>
        <dbReference type="PIRSR" id="PIRSR000103-1"/>
    </source>
</evidence>
<comment type="catalytic activity">
    <reaction evidence="7 9">
        <text>3-hydroxy-2-methylpropanoate + NAD(+) = 2-methyl-3-oxopropanoate + NADH + H(+)</text>
        <dbReference type="Rhea" id="RHEA:17681"/>
        <dbReference type="ChEBI" id="CHEBI:11805"/>
        <dbReference type="ChEBI" id="CHEBI:15378"/>
        <dbReference type="ChEBI" id="CHEBI:57540"/>
        <dbReference type="ChEBI" id="CHEBI:57700"/>
        <dbReference type="ChEBI" id="CHEBI:57945"/>
        <dbReference type="EC" id="1.1.1.31"/>
    </reaction>
</comment>
<evidence type="ECO:0000256" key="9">
    <source>
        <dbReference type="RuleBase" id="RU910714"/>
    </source>
</evidence>
<feature type="domain" description="3-hydroxyisobutyrate dehydrogenase-like NAD-binding" evidence="11">
    <location>
        <begin position="195"/>
        <end position="322"/>
    </location>
</feature>
<feature type="domain" description="6-phosphogluconate dehydrogenase NADP-binding" evidence="10">
    <location>
        <begin position="35"/>
        <end position="192"/>
    </location>
</feature>
<comment type="similarity">
    <text evidence="2">Belongs to the HIBADH-related family. 3-hydroxyisobutyrate dehydrogenase subfamily.</text>
</comment>
<dbReference type="PANTHER" id="PTHR22981:SF7">
    <property type="entry name" value="3-HYDROXYISOBUTYRATE DEHYDROGENASE, MITOCHONDRIAL"/>
    <property type="match status" value="1"/>
</dbReference>
<dbReference type="GO" id="GO:0005739">
    <property type="term" value="C:mitochondrion"/>
    <property type="evidence" value="ECO:0007669"/>
    <property type="project" value="TreeGrafter"/>
</dbReference>
<feature type="active site" evidence="8">
    <location>
        <position position="201"/>
    </location>
</feature>
<dbReference type="AlphaFoldDB" id="A0A2H8TEH6"/>
<comment type="pathway">
    <text evidence="1 9">Amino-acid degradation; L-valine degradation.</text>
</comment>
<dbReference type="OrthoDB" id="435038at2759"/>
<dbReference type="InterPro" id="IPR011548">
    <property type="entry name" value="HIBADH"/>
</dbReference>
<gene>
    <name evidence="12" type="primary">Hibadh</name>
</gene>
<dbReference type="InterPro" id="IPR013328">
    <property type="entry name" value="6PGD_dom2"/>
</dbReference>
<evidence type="ECO:0000256" key="4">
    <source>
        <dbReference type="ARBA" id="ARBA00022456"/>
    </source>
</evidence>
<dbReference type="InterPro" id="IPR029154">
    <property type="entry name" value="HIBADH-like_NADP-bd"/>
</dbReference>
<evidence type="ECO:0000313" key="12">
    <source>
        <dbReference type="EMBL" id="MBW12507.1"/>
    </source>
</evidence>
<evidence type="ECO:0000256" key="3">
    <source>
        <dbReference type="ARBA" id="ARBA00012991"/>
    </source>
</evidence>
<protein>
    <recommendedName>
        <fullName evidence="3 9">3-hydroxyisobutyrate dehydrogenase</fullName>
        <shortName evidence="9">HIBADH</shortName>
        <ecNumber evidence="3 9">1.1.1.31</ecNumber>
    </recommendedName>
</protein>
<proteinExistence type="inferred from homology"/>
<evidence type="ECO:0000259" key="10">
    <source>
        <dbReference type="Pfam" id="PF03446"/>
    </source>
</evidence>
<dbReference type="PIRSF" id="PIRSF000103">
    <property type="entry name" value="HIBADH"/>
    <property type="match status" value="1"/>
</dbReference>
<dbReference type="UniPathway" id="UPA00362"/>
<evidence type="ECO:0000256" key="7">
    <source>
        <dbReference type="ARBA" id="ARBA00049197"/>
    </source>
</evidence>
<dbReference type="Pfam" id="PF14833">
    <property type="entry name" value="NAD_binding_11"/>
    <property type="match status" value="1"/>
</dbReference>
<dbReference type="Gene3D" id="1.10.1040.10">
    <property type="entry name" value="N-(1-d-carboxylethyl)-l-norvaline Dehydrogenase, domain 2"/>
    <property type="match status" value="1"/>
</dbReference>
<dbReference type="PANTHER" id="PTHR22981">
    <property type="entry name" value="3-HYDROXYISOBUTYRATE DEHYDROGENASE-RELATED"/>
    <property type="match status" value="1"/>
</dbReference>
<dbReference type="InterPro" id="IPR008927">
    <property type="entry name" value="6-PGluconate_DH-like_C_sf"/>
</dbReference>
<dbReference type="GO" id="GO:0006574">
    <property type="term" value="P:L-valine catabolic process"/>
    <property type="evidence" value="ECO:0007669"/>
    <property type="project" value="UniProtKB-UniPathway"/>
</dbReference>
<sequence>MITFVRGLNHVFRRSASGCRRSITVIEENKRWKSNVGFVGLGNMGIPMAKNLLKNGYGVIGNDVSAERMNLFRSLDGAETADTVQQVAESSDAVITMLPESQHVLLAYTTLLNSSKPEQLFVDCSTISPESSKKVSEMAQKKGCKFLGAPVSGGVVGAENGTLTFMVGGDESTFKEAEHLFRCMGSRWVHCGPAGSGLIAKICNNMILGMTMAALSEAMNLGIKLGVEPKVLASIINTSTGRCWASEINNPVPGAVDKPSPSNNGYQNGFKADLLLKDMRLGESLAEGTQTQTPLTRVTVDMYAHISRKGWGDKDFSIAYKYFKEQQS</sequence>
<evidence type="ECO:0000259" key="11">
    <source>
        <dbReference type="Pfam" id="PF14833"/>
    </source>
</evidence>
<dbReference type="FunFam" id="1.10.1040.10:FF:000006">
    <property type="entry name" value="3-hydroxyisobutyrate dehydrogenase"/>
    <property type="match status" value="1"/>
</dbReference>
<dbReference type="EC" id="1.1.1.31" evidence="3 9"/>
<dbReference type="GO" id="GO:0050661">
    <property type="term" value="F:NADP binding"/>
    <property type="evidence" value="ECO:0007669"/>
    <property type="project" value="InterPro"/>
</dbReference>
<evidence type="ECO:0000256" key="1">
    <source>
        <dbReference type="ARBA" id="ARBA00005109"/>
    </source>
</evidence>
<dbReference type="SUPFAM" id="SSF48179">
    <property type="entry name" value="6-phosphogluconate dehydrogenase C-terminal domain-like"/>
    <property type="match status" value="1"/>
</dbReference>
<keyword evidence="6 9" id="KW-0520">NAD</keyword>
<dbReference type="EMBL" id="GFXV01000702">
    <property type="protein sequence ID" value="MBW12507.1"/>
    <property type="molecule type" value="Transcribed_RNA"/>
</dbReference>
<dbReference type="SUPFAM" id="SSF51735">
    <property type="entry name" value="NAD(P)-binding Rossmann-fold domains"/>
    <property type="match status" value="1"/>
</dbReference>